<dbReference type="AlphaFoldDB" id="A0A1D8UVB9"/>
<protein>
    <submittedName>
        <fullName evidence="3">Uncharacterized protein</fullName>
    </submittedName>
</protein>
<keyword evidence="2" id="KW-1133">Transmembrane helix</keyword>
<evidence type="ECO:0000256" key="2">
    <source>
        <dbReference type="SAM" id="Phobius"/>
    </source>
</evidence>
<dbReference type="KEGG" id="kba:A0U89_10185"/>
<reference evidence="3 4" key="1">
    <citation type="journal article" date="2016" name="Microb. Cell Fact.">
        <title>Dissection of exopolysaccharide biosynthesis in Kozakia baliensis.</title>
        <authorList>
            <person name="Brandt J.U."/>
            <person name="Jakob F."/>
            <person name="Behr J."/>
            <person name="Geissler A.J."/>
            <person name="Vogel R.F."/>
        </authorList>
    </citation>
    <scope>NUCLEOTIDE SEQUENCE [LARGE SCALE GENOMIC DNA]</scope>
    <source>
        <strain evidence="3 4">DSM 14400</strain>
    </source>
</reference>
<accession>A0A1D8UVB9</accession>
<sequence length="70" mass="7700">MSDLDDLLQGGERKPLPPPPREPNFMPLFVAALILVAISVGIELWWPIPNNTQPLPLCVDGIKTANCRLP</sequence>
<evidence type="ECO:0000313" key="3">
    <source>
        <dbReference type="EMBL" id="AOX17447.1"/>
    </source>
</evidence>
<evidence type="ECO:0000256" key="1">
    <source>
        <dbReference type="SAM" id="MobiDB-lite"/>
    </source>
</evidence>
<dbReference type="OrthoDB" id="7283643at2"/>
<dbReference type="Proteomes" id="UP000179145">
    <property type="component" value="Chromosome"/>
</dbReference>
<keyword evidence="2" id="KW-0812">Transmembrane</keyword>
<dbReference type="RefSeq" id="WP_029604068.1">
    <property type="nucleotide sequence ID" value="NZ_BJVW01000001.1"/>
</dbReference>
<proteinExistence type="predicted"/>
<dbReference type="EMBL" id="CP014674">
    <property type="protein sequence ID" value="AOX17447.1"/>
    <property type="molecule type" value="Genomic_DNA"/>
</dbReference>
<feature type="region of interest" description="Disordered" evidence="1">
    <location>
        <begin position="1"/>
        <end position="22"/>
    </location>
</feature>
<gene>
    <name evidence="3" type="ORF">A0U89_10185</name>
</gene>
<feature type="transmembrane region" description="Helical" evidence="2">
    <location>
        <begin position="25"/>
        <end position="46"/>
    </location>
</feature>
<keyword evidence="4" id="KW-1185">Reference proteome</keyword>
<name>A0A1D8UVB9_9PROT</name>
<organism evidence="3 4">
    <name type="scientific">Kozakia baliensis</name>
    <dbReference type="NCBI Taxonomy" id="153496"/>
    <lineage>
        <taxon>Bacteria</taxon>
        <taxon>Pseudomonadati</taxon>
        <taxon>Pseudomonadota</taxon>
        <taxon>Alphaproteobacteria</taxon>
        <taxon>Acetobacterales</taxon>
        <taxon>Acetobacteraceae</taxon>
        <taxon>Kozakia</taxon>
    </lineage>
</organism>
<evidence type="ECO:0000313" key="4">
    <source>
        <dbReference type="Proteomes" id="UP000179145"/>
    </source>
</evidence>
<keyword evidence="2" id="KW-0472">Membrane</keyword>